<accession>A0AAD4JYN5</accession>
<dbReference type="AlphaFoldDB" id="A0AAD4JYN5"/>
<protein>
    <submittedName>
        <fullName evidence="1">Uncharacterized protein</fullName>
    </submittedName>
</protein>
<sequence>MFRVQKILLAEYQEIYEPIMIESPFTLVDANGQGLSQYQIALTGSKLLFGSDNFDKYEDQDDDYECFNRGLDPEIECFDLISMVPLEYIRFNFYRKRDRCQMMLSVQHLERQLRAHYPMIFEFGGHIHKQYYWHTWRERVAMLRCHQPRFSHITGASPFSSSDVQIEQELHHAQVHVPHKPQSVYSLCFSSAGGA</sequence>
<comment type="caution">
    <text evidence="1">The sequence shown here is derived from an EMBL/GenBank/DDBJ whole genome shotgun (WGS) entry which is preliminary data.</text>
</comment>
<gene>
    <name evidence="1" type="ORF">KR093_003235</name>
</gene>
<dbReference type="Proteomes" id="UP001200034">
    <property type="component" value="Unassembled WGS sequence"/>
</dbReference>
<evidence type="ECO:0000313" key="2">
    <source>
        <dbReference type="Proteomes" id="UP001200034"/>
    </source>
</evidence>
<dbReference type="EMBL" id="JAJJHW010002585">
    <property type="protein sequence ID" value="KAH8370378.1"/>
    <property type="molecule type" value="Genomic_DNA"/>
</dbReference>
<evidence type="ECO:0000313" key="1">
    <source>
        <dbReference type="EMBL" id="KAH8370378.1"/>
    </source>
</evidence>
<name>A0AAD4JYN5_9MUSC</name>
<proteinExistence type="predicted"/>
<reference evidence="1" key="1">
    <citation type="journal article" date="2021" name="Mol. Ecol. Resour.">
        <title>Phylogenomic analyses of the genus Drosophila reveals genomic signals of climate adaptation.</title>
        <authorList>
            <person name="Li F."/>
            <person name="Rane R.V."/>
            <person name="Luria V."/>
            <person name="Xiong Z."/>
            <person name="Chen J."/>
            <person name="Li Z."/>
            <person name="Catullo R.A."/>
            <person name="Griffin P.C."/>
            <person name="Schiffer M."/>
            <person name="Pearce S."/>
            <person name="Lee S.F."/>
            <person name="McElroy K."/>
            <person name="Stocker A."/>
            <person name="Shirriffs J."/>
            <person name="Cockerell F."/>
            <person name="Coppin C."/>
            <person name="Sgro C.M."/>
            <person name="Karger A."/>
            <person name="Cain J.W."/>
            <person name="Weber J.A."/>
            <person name="Santpere G."/>
            <person name="Kirschner M.W."/>
            <person name="Hoffmann A.A."/>
            <person name="Oakeshott J.G."/>
            <person name="Zhang G."/>
        </authorList>
    </citation>
    <scope>NUCLEOTIDE SEQUENCE</scope>
    <source>
        <strain evidence="1">BGI-SZ-2011g</strain>
    </source>
</reference>
<organism evidence="1 2">
    <name type="scientific">Drosophila rubida</name>
    <dbReference type="NCBI Taxonomy" id="30044"/>
    <lineage>
        <taxon>Eukaryota</taxon>
        <taxon>Metazoa</taxon>
        <taxon>Ecdysozoa</taxon>
        <taxon>Arthropoda</taxon>
        <taxon>Hexapoda</taxon>
        <taxon>Insecta</taxon>
        <taxon>Pterygota</taxon>
        <taxon>Neoptera</taxon>
        <taxon>Endopterygota</taxon>
        <taxon>Diptera</taxon>
        <taxon>Brachycera</taxon>
        <taxon>Muscomorpha</taxon>
        <taxon>Ephydroidea</taxon>
        <taxon>Drosophilidae</taxon>
        <taxon>Drosophila</taxon>
    </lineage>
</organism>
<keyword evidence="2" id="KW-1185">Reference proteome</keyword>